<evidence type="ECO:0000256" key="1">
    <source>
        <dbReference type="RuleBase" id="RU367022"/>
    </source>
</evidence>
<keyword evidence="3" id="KW-1185">Reference proteome</keyword>
<feature type="transmembrane region" description="Helical" evidence="1">
    <location>
        <begin position="93"/>
        <end position="116"/>
    </location>
</feature>
<keyword evidence="1" id="KW-0187">Copper transport</keyword>
<gene>
    <name evidence="2" type="primary">WBGene00117939</name>
</gene>
<organism evidence="2 3">
    <name type="scientific">Pristionchus pacificus</name>
    <name type="common">Parasitic nematode worm</name>
    <dbReference type="NCBI Taxonomy" id="54126"/>
    <lineage>
        <taxon>Eukaryota</taxon>
        <taxon>Metazoa</taxon>
        <taxon>Ecdysozoa</taxon>
        <taxon>Nematoda</taxon>
        <taxon>Chromadorea</taxon>
        <taxon>Rhabditida</taxon>
        <taxon>Rhabditina</taxon>
        <taxon>Diplogasteromorpha</taxon>
        <taxon>Diplogasteroidea</taxon>
        <taxon>Neodiplogasteridae</taxon>
        <taxon>Pristionchus</taxon>
    </lineage>
</organism>
<name>A0A2A6CQ03_PRIPA</name>
<keyword evidence="1" id="KW-0406">Ion transport</keyword>
<dbReference type="EnsemblMetazoa" id="PPA28385.1">
    <property type="protein sequence ID" value="PPA28385.1"/>
    <property type="gene ID" value="WBGene00117939"/>
</dbReference>
<proteinExistence type="inferred from homology"/>
<reference evidence="2" key="2">
    <citation type="submission" date="2022-06" db="UniProtKB">
        <authorList>
            <consortium name="EnsemblMetazoa"/>
        </authorList>
    </citation>
    <scope>IDENTIFICATION</scope>
    <source>
        <strain evidence="2">PS312</strain>
    </source>
</reference>
<reference evidence="3" key="1">
    <citation type="journal article" date="2008" name="Nat. Genet.">
        <title>The Pristionchus pacificus genome provides a unique perspective on nematode lifestyle and parasitism.</title>
        <authorList>
            <person name="Dieterich C."/>
            <person name="Clifton S.W."/>
            <person name="Schuster L.N."/>
            <person name="Chinwalla A."/>
            <person name="Delehaunty K."/>
            <person name="Dinkelacker I."/>
            <person name="Fulton L."/>
            <person name="Fulton R."/>
            <person name="Godfrey J."/>
            <person name="Minx P."/>
            <person name="Mitreva M."/>
            <person name="Roeseler W."/>
            <person name="Tian H."/>
            <person name="Witte H."/>
            <person name="Yang S.P."/>
            <person name="Wilson R.K."/>
            <person name="Sommer R.J."/>
        </authorList>
    </citation>
    <scope>NUCLEOTIDE SEQUENCE [LARGE SCALE GENOMIC DNA]</scope>
    <source>
        <strain evidence="3">PS312</strain>
    </source>
</reference>
<keyword evidence="1" id="KW-1133">Transmembrane helix</keyword>
<dbReference type="AlphaFoldDB" id="A0A2A6CQ03"/>
<evidence type="ECO:0000313" key="2">
    <source>
        <dbReference type="EnsemblMetazoa" id="PPA28385.1"/>
    </source>
</evidence>
<accession>A0A8R1YKB9</accession>
<dbReference type="Pfam" id="PF04145">
    <property type="entry name" value="Ctr"/>
    <property type="match status" value="2"/>
</dbReference>
<feature type="transmembrane region" description="Helical" evidence="1">
    <location>
        <begin position="32"/>
        <end position="54"/>
    </location>
</feature>
<feature type="transmembrane region" description="Helical" evidence="1">
    <location>
        <begin position="66"/>
        <end position="87"/>
    </location>
</feature>
<accession>A0A2A6CQ03</accession>
<keyword evidence="1" id="KW-0472">Membrane</keyword>
<dbReference type="PANTHER" id="PTHR12483:SF30">
    <property type="entry name" value="COPPER TRANSPORT PROTEIN"/>
    <property type="match status" value="1"/>
</dbReference>
<dbReference type="GO" id="GO:0005375">
    <property type="term" value="F:copper ion transmembrane transporter activity"/>
    <property type="evidence" value="ECO:0007669"/>
    <property type="project" value="UniProtKB-UniRule"/>
</dbReference>
<comment type="similarity">
    <text evidence="1">Belongs to the copper transporter (Ctr) (TC 1.A.56) family. SLC31A subfamily.</text>
</comment>
<dbReference type="Proteomes" id="UP000005239">
    <property type="component" value="Unassembled WGS sequence"/>
</dbReference>
<comment type="subcellular location">
    <subcellularLocation>
        <location evidence="1">Membrane</location>
        <topology evidence="1">Multi-pass membrane protein</topology>
    </subcellularLocation>
</comment>
<keyword evidence="1" id="KW-0812">Transmembrane</keyword>
<dbReference type="OrthoDB" id="161814at2759"/>
<dbReference type="InterPro" id="IPR007274">
    <property type="entry name" value="Cop_transporter"/>
</dbReference>
<dbReference type="PANTHER" id="PTHR12483">
    <property type="entry name" value="SOLUTE CARRIER FAMILY 31 COPPER TRANSPORTERS"/>
    <property type="match status" value="1"/>
</dbReference>
<evidence type="ECO:0000313" key="3">
    <source>
        <dbReference type="Proteomes" id="UP000005239"/>
    </source>
</evidence>
<sequence length="126" mass="14141">MDMTMMGHKSEATPMSAMTLHFGADETVLFDFWKFSSTGGLILSCLVLVVFSIVKEATRVFRAAHCGCRLLDGILHAVILTLSYFLMVIFMNLNVWMCITIVVAEVLCHAVSAYFNTLMNVNFFEK</sequence>
<keyword evidence="1" id="KW-0186">Copper</keyword>
<dbReference type="GO" id="GO:0016020">
    <property type="term" value="C:membrane"/>
    <property type="evidence" value="ECO:0007669"/>
    <property type="project" value="UniProtKB-SubCell"/>
</dbReference>
<protein>
    <recommendedName>
        <fullName evidence="1">Copper transport protein</fullName>
    </recommendedName>
</protein>
<keyword evidence="1" id="KW-0813">Transport</keyword>